<evidence type="ECO:0000256" key="9">
    <source>
        <dbReference type="ARBA" id="ARBA00023264"/>
    </source>
</evidence>
<accession>A0A832RW26</accession>
<keyword evidence="7" id="KW-0594">Phospholipid biosynthesis</keyword>
<dbReference type="EMBL" id="DUIH01000009">
    <property type="protein sequence ID" value="HIH69323.1"/>
    <property type="molecule type" value="Genomic_DNA"/>
</dbReference>
<evidence type="ECO:0000313" key="12">
    <source>
        <dbReference type="Proteomes" id="UP000600363"/>
    </source>
</evidence>
<gene>
    <name evidence="11" type="ORF">HA299_01685</name>
</gene>
<evidence type="ECO:0000256" key="2">
    <source>
        <dbReference type="ARBA" id="ARBA00022516"/>
    </source>
</evidence>
<evidence type="ECO:0000256" key="4">
    <source>
        <dbReference type="ARBA" id="ARBA00023098"/>
    </source>
</evidence>
<comment type="caution">
    <text evidence="11">The sequence shown here is derived from an EMBL/GenBank/DDBJ whole genome shotgun (WGS) entry which is preliminary data.</text>
</comment>
<dbReference type="InterPro" id="IPR033175">
    <property type="entry name" value="PSD-A"/>
</dbReference>
<sequence length="180" mass="19765">MSWILLFGIGLFVLGGFFVLFFRDPERACAHDSSVLLSAADGTVVEAEQGRVAVFMSLWDVHVCRSPCDARVVHMRSIGDSHLPAFLSRSRGNARLSMRMSTEHGDVEVVLISGTLARRIDPFVREGESVEQGQRIGRIVLGSRVEVHFDEPWRVCAAVGETVRAGITPIARLDGNGTRC</sequence>
<keyword evidence="1" id="KW-1003">Cell membrane</keyword>
<dbReference type="Proteomes" id="UP000600363">
    <property type="component" value="Unassembled WGS sequence"/>
</dbReference>
<dbReference type="AlphaFoldDB" id="A0A832RW26"/>
<organism evidence="11 12">
    <name type="scientific">Methermicoccus shengliensis</name>
    <dbReference type="NCBI Taxonomy" id="660064"/>
    <lineage>
        <taxon>Archaea</taxon>
        <taxon>Methanobacteriati</taxon>
        <taxon>Methanobacteriota</taxon>
        <taxon>Stenosarchaea group</taxon>
        <taxon>Methanomicrobia</taxon>
        <taxon>Methanosarcinales</taxon>
        <taxon>Methermicoccaceae</taxon>
        <taxon>Methermicoccus</taxon>
    </lineage>
</organism>
<keyword evidence="8" id="KW-0456">Lyase</keyword>
<evidence type="ECO:0000256" key="8">
    <source>
        <dbReference type="ARBA" id="ARBA00023239"/>
    </source>
</evidence>
<dbReference type="RefSeq" id="WP_052353203.1">
    <property type="nucleotide sequence ID" value="NZ_DUIH01000009.1"/>
</dbReference>
<keyword evidence="6" id="KW-0865">Zymogen</keyword>
<dbReference type="GO" id="GO:0008654">
    <property type="term" value="P:phospholipid biosynthetic process"/>
    <property type="evidence" value="ECO:0007669"/>
    <property type="project" value="UniProtKB-KW"/>
</dbReference>
<protein>
    <submittedName>
        <fullName evidence="11">Phosphatidylserine decarboxylase family protein</fullName>
    </submittedName>
</protein>
<evidence type="ECO:0000256" key="3">
    <source>
        <dbReference type="ARBA" id="ARBA00022793"/>
    </source>
</evidence>
<keyword evidence="3" id="KW-0210">Decarboxylase</keyword>
<keyword evidence="10" id="KW-0670">Pyruvate</keyword>
<proteinExistence type="predicted"/>
<dbReference type="PANTHER" id="PTHR35809">
    <property type="entry name" value="ARCHAETIDYLSERINE DECARBOXYLASE PROENZYME-RELATED"/>
    <property type="match status" value="1"/>
</dbReference>
<evidence type="ECO:0000256" key="10">
    <source>
        <dbReference type="ARBA" id="ARBA00023317"/>
    </source>
</evidence>
<name>A0A832RW26_9EURY</name>
<evidence type="ECO:0000256" key="5">
    <source>
        <dbReference type="ARBA" id="ARBA00023136"/>
    </source>
</evidence>
<dbReference type="InterPro" id="IPR003817">
    <property type="entry name" value="PS_Dcarbxylase"/>
</dbReference>
<keyword evidence="2" id="KW-0444">Lipid biosynthesis</keyword>
<keyword evidence="9" id="KW-1208">Phospholipid metabolism</keyword>
<evidence type="ECO:0000256" key="6">
    <source>
        <dbReference type="ARBA" id="ARBA00023145"/>
    </source>
</evidence>
<evidence type="ECO:0000313" key="11">
    <source>
        <dbReference type="EMBL" id="HIH69323.1"/>
    </source>
</evidence>
<dbReference type="GO" id="GO:0004609">
    <property type="term" value="F:phosphatidylserine decarboxylase activity"/>
    <property type="evidence" value="ECO:0007669"/>
    <property type="project" value="InterPro"/>
</dbReference>
<dbReference type="PANTHER" id="PTHR35809:SF1">
    <property type="entry name" value="ARCHAETIDYLSERINE DECARBOXYLASE PROENZYME-RELATED"/>
    <property type="match status" value="1"/>
</dbReference>
<evidence type="ECO:0000256" key="7">
    <source>
        <dbReference type="ARBA" id="ARBA00023209"/>
    </source>
</evidence>
<dbReference type="Pfam" id="PF02666">
    <property type="entry name" value="PS_Dcarbxylase"/>
    <property type="match status" value="1"/>
</dbReference>
<keyword evidence="5" id="KW-0472">Membrane</keyword>
<evidence type="ECO:0000256" key="1">
    <source>
        <dbReference type="ARBA" id="ARBA00022475"/>
    </source>
</evidence>
<reference evidence="11" key="1">
    <citation type="journal article" date="2020" name="bioRxiv">
        <title>A rank-normalized archaeal taxonomy based on genome phylogeny resolves widespread incomplete and uneven classifications.</title>
        <authorList>
            <person name="Rinke C."/>
            <person name="Chuvochina M."/>
            <person name="Mussig A.J."/>
            <person name="Chaumeil P.-A."/>
            <person name="Waite D.W."/>
            <person name="Whitman W.B."/>
            <person name="Parks D.H."/>
            <person name="Hugenholtz P."/>
        </authorList>
    </citation>
    <scope>NUCLEOTIDE SEQUENCE</scope>
    <source>
        <strain evidence="11">UBA12518</strain>
    </source>
</reference>
<keyword evidence="4" id="KW-0443">Lipid metabolism</keyword>